<evidence type="ECO:0000256" key="4">
    <source>
        <dbReference type="ARBA" id="ARBA00022786"/>
    </source>
</evidence>
<keyword evidence="3" id="KW-0498">Mitosis</keyword>
<dbReference type="GO" id="GO:0031145">
    <property type="term" value="P:anaphase-promoting complex-dependent catabolic process"/>
    <property type="evidence" value="ECO:0007669"/>
    <property type="project" value="InterPro"/>
</dbReference>
<evidence type="ECO:0000259" key="8">
    <source>
        <dbReference type="Pfam" id="PF12896"/>
    </source>
</evidence>
<evidence type="ECO:0000256" key="6">
    <source>
        <dbReference type="SAM" id="MobiDB-lite"/>
    </source>
</evidence>
<dbReference type="PANTHER" id="PTHR13260:SF0">
    <property type="entry name" value="ANAPHASE-PROMOTING COMPLEX SUBUNIT 4"/>
    <property type="match status" value="1"/>
</dbReference>
<feature type="compositionally biased region" description="Low complexity" evidence="6">
    <location>
        <begin position="726"/>
        <end position="740"/>
    </location>
</feature>
<protein>
    <recommendedName>
        <fullName evidence="1">Anaphase-promoting complex subunit 4</fullName>
    </recommendedName>
</protein>
<accession>A0A2S4VR98</accession>
<name>A0A2S4VR98_9BASI</name>
<reference evidence="9" key="1">
    <citation type="submission" date="2017-12" db="EMBL/GenBank/DDBJ databases">
        <title>Gene loss provides genomic basis for host adaptation in cereal stripe rust fungi.</title>
        <authorList>
            <person name="Xia C."/>
        </authorList>
    </citation>
    <scope>NUCLEOTIDE SEQUENCE [LARGE SCALE GENOMIC DNA]</scope>
    <source>
        <strain evidence="9">93-210</strain>
    </source>
</reference>
<dbReference type="VEuPathDB" id="FungiDB:PSHT_06683"/>
<dbReference type="InterPro" id="IPR024790">
    <property type="entry name" value="APC4_long_dom"/>
</dbReference>
<dbReference type="EMBL" id="PKSL01000034">
    <property type="protein sequence ID" value="POW12063.1"/>
    <property type="molecule type" value="Genomic_DNA"/>
</dbReference>
<evidence type="ECO:0000313" key="9">
    <source>
        <dbReference type="EMBL" id="POW12063.1"/>
    </source>
</evidence>
<dbReference type="GO" id="GO:0034399">
    <property type="term" value="C:nuclear periphery"/>
    <property type="evidence" value="ECO:0007669"/>
    <property type="project" value="TreeGrafter"/>
</dbReference>
<dbReference type="Pfam" id="PF12896">
    <property type="entry name" value="ANAPC4"/>
    <property type="match status" value="1"/>
</dbReference>
<feature type="domain" description="Anaphase-promoting complex subunit 4 long" evidence="8">
    <location>
        <begin position="369"/>
        <end position="551"/>
    </location>
</feature>
<dbReference type="GO" id="GO:0070979">
    <property type="term" value="P:protein K11-linked ubiquitination"/>
    <property type="evidence" value="ECO:0007669"/>
    <property type="project" value="TreeGrafter"/>
</dbReference>
<dbReference type="GO" id="GO:0051301">
    <property type="term" value="P:cell division"/>
    <property type="evidence" value="ECO:0007669"/>
    <property type="project" value="UniProtKB-KW"/>
</dbReference>
<keyword evidence="5" id="KW-0131">Cell cycle</keyword>
<keyword evidence="2" id="KW-0132">Cell division</keyword>
<gene>
    <name evidence="9" type="ORF">PSTT_04868</name>
</gene>
<evidence type="ECO:0000256" key="2">
    <source>
        <dbReference type="ARBA" id="ARBA00022618"/>
    </source>
</evidence>
<keyword evidence="7" id="KW-1133">Transmembrane helix</keyword>
<proteinExistence type="predicted"/>
<keyword evidence="7" id="KW-0472">Membrane</keyword>
<evidence type="ECO:0000313" key="10">
    <source>
        <dbReference type="Proteomes" id="UP000239156"/>
    </source>
</evidence>
<evidence type="ECO:0000256" key="7">
    <source>
        <dbReference type="SAM" id="Phobius"/>
    </source>
</evidence>
<feature type="region of interest" description="Disordered" evidence="6">
    <location>
        <begin position="707"/>
        <end position="747"/>
    </location>
</feature>
<evidence type="ECO:0000256" key="1">
    <source>
        <dbReference type="ARBA" id="ARBA00016067"/>
    </source>
</evidence>
<evidence type="ECO:0000256" key="5">
    <source>
        <dbReference type="ARBA" id="ARBA00023306"/>
    </source>
</evidence>
<keyword evidence="10" id="KW-1185">Reference proteome</keyword>
<dbReference type="GO" id="GO:0005680">
    <property type="term" value="C:anaphase-promoting complex"/>
    <property type="evidence" value="ECO:0007669"/>
    <property type="project" value="InterPro"/>
</dbReference>
<keyword evidence="7" id="KW-0812">Transmembrane</keyword>
<dbReference type="AlphaFoldDB" id="A0A2S4VR98"/>
<feature type="transmembrane region" description="Helical" evidence="7">
    <location>
        <begin position="946"/>
        <end position="967"/>
    </location>
</feature>
<keyword evidence="4" id="KW-0833">Ubl conjugation pathway</keyword>
<comment type="caution">
    <text evidence="9">The sequence shown here is derived from an EMBL/GenBank/DDBJ whole genome shotgun (WGS) entry which is preliminary data.</text>
</comment>
<sequence>MESEAFTSLSHRTLSTQHRLSHQACCPTMDLAVLTSPSTGSHSDQSGPSHDTITCFRLSGSTPQVWSVCVSSFFTDNCACIDLLGHHVEINPESRLDQITALHWSPDGQSLVAGLSSRSMTGSPMFILLSVHSGQLLAFPTVVTSSDLNLQSTPLRSDQPSNQTNKLDFLGWLSLRPSKNATQESAGSPTDTRLIGQSMCDNLPASLTVPQLSKIETIRNHLGPVYTSNPSGGNSKLYDHYPMIRFPPCLIGNQHQPNERPKTSSLLVISTHVNTLHFFLDGTVYMGTTSLPNQVQLIGTQLLEQDAPLSVHLDEAHQGGVRLQLVWLDMNHSIGLGTLDLLPTLVPSHPSSNKSALHLNLSQSKQRISIIGINSVELNLQAQLSNEIQSLLKESFFAYFGIVKDWHIARITAKKWYENLEQLSKTHKVVEPISFQMLQLLFLGQTSESIRDFLGTKSGDRIFTKWESAVTGSLTRIRLAIIELFVPAIERLYILITESIKMIEDEDFETLLVVENLIKHLIRAVHLLDQLVKDEEELFGHFCKWLRSEFEYIVALETAPAQPSRPLIKYDIMAVSKFIQRGEANPLDNVIFSQFRSKTEDFKYLQTVKEQLSKTAYDDHFDINGPENRTELKKKLGAVLSFSDQDNSHSVDENNEERYEQLNNSGSPILGHYVTPDTSHFHQPHPNVEFLTPSFGDHLRRQKEVTNTPSNAAMFKPLPSSIGSGSNPQFSSNSHQSSHSEVNPNPASLHQQPWGIYNSLSYSSTLIAEVFVKMFSKTAMAKPIEEQVLKNNSKLLKPTEHHLCSRFVDDVSHNFSNHSNLFSLALQATESVLILIKPLIQFHYSGFLRTGPEATQVLVIDQIQLPPSQTKTNPTKVPDPLLHTQVTIQLNIPSTYVHNDWSEKSTIEVLDLDFFDDFEVVILAQFDTGFSSVSNAIFLFTFPHQLFLQLLLTSCFFGGVFFLEWVGDTIWSRLGAKYMLITIMYQDLFQSDQRQLSEIPVYRVHRLGSDYRPDQISLNGVKGRRTGCVLSGSGKMLNVFDMEDTS</sequence>
<organism evidence="9 10">
    <name type="scientific">Puccinia striiformis</name>
    <dbReference type="NCBI Taxonomy" id="27350"/>
    <lineage>
        <taxon>Eukaryota</taxon>
        <taxon>Fungi</taxon>
        <taxon>Dikarya</taxon>
        <taxon>Basidiomycota</taxon>
        <taxon>Pucciniomycotina</taxon>
        <taxon>Pucciniomycetes</taxon>
        <taxon>Pucciniales</taxon>
        <taxon>Pucciniaceae</taxon>
        <taxon>Puccinia</taxon>
    </lineage>
</organism>
<dbReference type="VEuPathDB" id="FungiDB:PSTT_04868"/>
<dbReference type="PANTHER" id="PTHR13260">
    <property type="entry name" value="ANAPHASE PROMOTING COMPLEX SUBUNIT 4 APC4"/>
    <property type="match status" value="1"/>
</dbReference>
<dbReference type="Proteomes" id="UP000239156">
    <property type="component" value="Unassembled WGS sequence"/>
</dbReference>
<evidence type="ECO:0000256" key="3">
    <source>
        <dbReference type="ARBA" id="ARBA00022776"/>
    </source>
</evidence>
<dbReference type="InterPro" id="IPR024789">
    <property type="entry name" value="APC4"/>
</dbReference>